<reference evidence="4 5" key="1">
    <citation type="journal article" date="2018" name="Sci. Adv.">
        <title>Multi-heme cytochromes provide a pathway for survival in energy-limited environments.</title>
        <authorList>
            <person name="Deng X."/>
            <person name="Dohmae N."/>
            <person name="Nealson K.H."/>
            <person name="Hashimoto K."/>
            <person name="Okamoto A."/>
        </authorList>
    </citation>
    <scope>NUCLEOTIDE SEQUENCE [LARGE SCALE GENOMIC DNA]</scope>
    <source>
        <strain evidence="4 5">IS5</strain>
    </source>
</reference>
<evidence type="ECO:0000256" key="1">
    <source>
        <dbReference type="ARBA" id="ARBA00022500"/>
    </source>
</evidence>
<dbReference type="KEGG" id="dfl:DFE_2483"/>
<sequence>MSIRYDVSFINPFLGAVINVLETMAMVQVTPGKPFVKTNRAATGDVTGLIGVTGFATGTMALTMSQGAILGIVTNMIGEEYTKINDEVADAVGELTNMISGQARRSLAENGMTFKASTPSVIVGKGHQVNHVGAGAILSIPFSTDGGDFIVEICFTKSEKIEEDAKAAPREKAAKAEPKPAPEPTPKPEQAPAAPQEDPEDDLLTDHFQNKQNS</sequence>
<protein>
    <submittedName>
        <fullName evidence="4">Chemotaxis protein CheC</fullName>
    </submittedName>
</protein>
<dbReference type="PANTHER" id="PTHR39452:SF1">
    <property type="entry name" value="CHEY-P PHOSPHATASE CHEX"/>
    <property type="match status" value="1"/>
</dbReference>
<keyword evidence="5" id="KW-1185">Reference proteome</keyword>
<gene>
    <name evidence="4" type="ORF">DFE_2483</name>
</gene>
<dbReference type="OrthoDB" id="9790435at2"/>
<dbReference type="EMBL" id="AP017378">
    <property type="protein sequence ID" value="BBD09209.1"/>
    <property type="molecule type" value="Genomic_DNA"/>
</dbReference>
<accession>A0A2Z6B119</accession>
<feature type="compositionally biased region" description="Basic and acidic residues" evidence="2">
    <location>
        <begin position="162"/>
        <end position="180"/>
    </location>
</feature>
<dbReference type="SUPFAM" id="SSF103039">
    <property type="entry name" value="CheC-like"/>
    <property type="match status" value="1"/>
</dbReference>
<keyword evidence="1" id="KW-0145">Chemotaxis</keyword>
<feature type="compositionally biased region" description="Basic and acidic residues" evidence="2">
    <location>
        <begin position="204"/>
        <end position="214"/>
    </location>
</feature>
<feature type="region of interest" description="Disordered" evidence="2">
    <location>
        <begin position="162"/>
        <end position="214"/>
    </location>
</feature>
<dbReference type="CDD" id="cd17906">
    <property type="entry name" value="CheX"/>
    <property type="match status" value="1"/>
</dbReference>
<dbReference type="InterPro" id="IPR028051">
    <property type="entry name" value="CheX-like_dom"/>
</dbReference>
<dbReference type="Pfam" id="PF13690">
    <property type="entry name" value="CheX"/>
    <property type="match status" value="1"/>
</dbReference>
<dbReference type="RefSeq" id="WP_126379987.1">
    <property type="nucleotide sequence ID" value="NZ_AP017378.1"/>
</dbReference>
<feature type="domain" description="Chemotaxis phosphatase CheX-like" evidence="3">
    <location>
        <begin position="46"/>
        <end position="143"/>
    </location>
</feature>
<name>A0A2Z6B119_9BACT</name>
<dbReference type="InterPro" id="IPR038756">
    <property type="entry name" value="CheX-like"/>
</dbReference>
<dbReference type="AlphaFoldDB" id="A0A2Z6B119"/>
<evidence type="ECO:0000256" key="2">
    <source>
        <dbReference type="SAM" id="MobiDB-lite"/>
    </source>
</evidence>
<dbReference type="Gene3D" id="3.40.1550.10">
    <property type="entry name" value="CheC-like"/>
    <property type="match status" value="1"/>
</dbReference>
<evidence type="ECO:0000259" key="3">
    <source>
        <dbReference type="Pfam" id="PF13690"/>
    </source>
</evidence>
<evidence type="ECO:0000313" key="4">
    <source>
        <dbReference type="EMBL" id="BBD09209.1"/>
    </source>
</evidence>
<dbReference type="Proteomes" id="UP000269883">
    <property type="component" value="Chromosome"/>
</dbReference>
<evidence type="ECO:0000313" key="5">
    <source>
        <dbReference type="Proteomes" id="UP000269883"/>
    </source>
</evidence>
<proteinExistence type="predicted"/>
<dbReference type="GO" id="GO:0006935">
    <property type="term" value="P:chemotaxis"/>
    <property type="evidence" value="ECO:0007669"/>
    <property type="project" value="UniProtKB-KW"/>
</dbReference>
<dbReference type="PANTHER" id="PTHR39452">
    <property type="entry name" value="CHEY-P PHOSPHATASE CHEX"/>
    <property type="match status" value="1"/>
</dbReference>
<organism evidence="4 5">
    <name type="scientific">Desulfovibrio ferrophilus</name>
    <dbReference type="NCBI Taxonomy" id="241368"/>
    <lineage>
        <taxon>Bacteria</taxon>
        <taxon>Pseudomonadati</taxon>
        <taxon>Thermodesulfobacteriota</taxon>
        <taxon>Desulfovibrionia</taxon>
        <taxon>Desulfovibrionales</taxon>
        <taxon>Desulfovibrionaceae</taxon>
        <taxon>Desulfovibrio</taxon>
    </lineage>
</organism>
<dbReference type="InterPro" id="IPR028976">
    <property type="entry name" value="CheC-like_sf"/>
</dbReference>